<organism evidence="1 2">
    <name type="scientific">Blastomyces percursus</name>
    <dbReference type="NCBI Taxonomy" id="1658174"/>
    <lineage>
        <taxon>Eukaryota</taxon>
        <taxon>Fungi</taxon>
        <taxon>Dikarya</taxon>
        <taxon>Ascomycota</taxon>
        <taxon>Pezizomycotina</taxon>
        <taxon>Eurotiomycetes</taxon>
        <taxon>Eurotiomycetidae</taxon>
        <taxon>Onygenales</taxon>
        <taxon>Ajellomycetaceae</taxon>
        <taxon>Blastomyces</taxon>
    </lineage>
</organism>
<dbReference type="InterPro" id="IPR046670">
    <property type="entry name" value="DUF6540"/>
</dbReference>
<dbReference type="Proteomes" id="UP000242791">
    <property type="component" value="Unassembled WGS sequence"/>
</dbReference>
<evidence type="ECO:0008006" key="3">
    <source>
        <dbReference type="Google" id="ProtNLM"/>
    </source>
</evidence>
<evidence type="ECO:0000313" key="2">
    <source>
        <dbReference type="Proteomes" id="UP000242791"/>
    </source>
</evidence>
<evidence type="ECO:0000313" key="1">
    <source>
        <dbReference type="EMBL" id="OJD26515.1"/>
    </source>
</evidence>
<name>A0A1J9R277_9EURO</name>
<dbReference type="AlphaFoldDB" id="A0A1J9R277"/>
<protein>
    <recommendedName>
        <fullName evidence="3">PPPDE domain-containing protein</fullName>
    </recommendedName>
</protein>
<accession>A0A1J9R277</accession>
<comment type="caution">
    <text evidence="1">The sequence shown here is derived from an EMBL/GenBank/DDBJ whole genome shotgun (WGS) entry which is preliminary data.</text>
</comment>
<dbReference type="OrthoDB" id="37659at2759"/>
<gene>
    <name evidence="1" type="ORF">ACJ73_02110</name>
</gene>
<dbReference type="Pfam" id="PF20174">
    <property type="entry name" value="DUF6540"/>
    <property type="match status" value="1"/>
</dbReference>
<dbReference type="EMBL" id="LGTZ01000214">
    <property type="protein sequence ID" value="OJD26515.1"/>
    <property type="molecule type" value="Genomic_DNA"/>
</dbReference>
<proteinExistence type="predicted"/>
<sequence>MPTDISILVYIGSPLDYVKYRHTAVFLRSTDGTKILMHIKGTTGLFEFEDRYDYNPDQSDALTKTVPVAILPDSISVDSIKSAISSTVVRNGRDDMGWNCQNWVGDALTRLVDNGYLSATQRIAALDQMASACAEAKDEDNAM</sequence>
<dbReference type="VEuPathDB" id="FungiDB:ACJ73_02110"/>
<dbReference type="STRING" id="1658174.A0A1J9R277"/>
<reference evidence="1 2" key="1">
    <citation type="submission" date="2015-08" db="EMBL/GenBank/DDBJ databases">
        <title>Emmonsia species relationships and genome sequence.</title>
        <authorList>
            <person name="Cuomo C.A."/>
            <person name="Schwartz I.S."/>
            <person name="Kenyon C."/>
            <person name="De Hoog G.S."/>
            <person name="Govender N.P."/>
            <person name="Botha A."/>
            <person name="Moreno L."/>
            <person name="De Vries M."/>
            <person name="Munoz J.F."/>
            <person name="Stielow J.B."/>
        </authorList>
    </citation>
    <scope>NUCLEOTIDE SEQUENCE [LARGE SCALE GENOMIC DNA]</scope>
    <source>
        <strain evidence="1 2">EI222</strain>
    </source>
</reference>
<keyword evidence="2" id="KW-1185">Reference proteome</keyword>